<keyword evidence="1" id="KW-0732">Signal</keyword>
<dbReference type="EMBL" id="JAGSPN010000013">
    <property type="protein sequence ID" value="MBR7783636.1"/>
    <property type="molecule type" value="Genomic_DNA"/>
</dbReference>
<proteinExistence type="predicted"/>
<protein>
    <submittedName>
        <fullName evidence="2">Uncharacterized protein</fullName>
    </submittedName>
</protein>
<feature type="chain" id="PRO_5037015289" evidence="1">
    <location>
        <begin position="30"/>
        <end position="335"/>
    </location>
</feature>
<evidence type="ECO:0000313" key="3">
    <source>
        <dbReference type="Proteomes" id="UP000680067"/>
    </source>
</evidence>
<feature type="signal peptide" evidence="1">
    <location>
        <begin position="1"/>
        <end position="29"/>
    </location>
</feature>
<sequence length="335" mass="36675">MSTFFVKQHALAVLALAAVLAGTGQQAKAHAVIPPASKWLDCLSFVSGSPTAIAYPKDAEATDVGVRVDAVFSFTAPDRGPEVRFEGAKPPAAFTAEVRNYASNMRLTCMDSSQAKVVLRQKFEFNGSEQKSAKALPVVDPVLRDRAKYSACLAHTKPGSIPVFPASARRDGREAHVFATLRFTKPDTAPEVTLIATSGQSDFNNSVTSYAEDLRVSCLGDEPFETTIHYKFVFADTEKMLLKNGPLAGFLKFSKADTKPAKFDFNTMSCPFDVKLIYNKPYLANSVRQLDSFDGARQPFLDWLKEVELQVDKNTREKIVGSNIVLSVPCGQLEF</sequence>
<dbReference type="Proteomes" id="UP000680067">
    <property type="component" value="Unassembled WGS sequence"/>
</dbReference>
<comment type="caution">
    <text evidence="2">The sequence shown here is derived from an EMBL/GenBank/DDBJ whole genome shotgun (WGS) entry which is preliminary data.</text>
</comment>
<dbReference type="AlphaFoldDB" id="A0A941DRN8"/>
<dbReference type="RefSeq" id="WP_212688907.1">
    <property type="nucleotide sequence ID" value="NZ_JAGSPN010000013.1"/>
</dbReference>
<organism evidence="2 3">
    <name type="scientific">Undibacterium luofuense</name>
    <dbReference type="NCBI Taxonomy" id="2828733"/>
    <lineage>
        <taxon>Bacteria</taxon>
        <taxon>Pseudomonadati</taxon>
        <taxon>Pseudomonadota</taxon>
        <taxon>Betaproteobacteria</taxon>
        <taxon>Burkholderiales</taxon>
        <taxon>Oxalobacteraceae</taxon>
        <taxon>Undibacterium</taxon>
    </lineage>
</organism>
<evidence type="ECO:0000256" key="1">
    <source>
        <dbReference type="SAM" id="SignalP"/>
    </source>
</evidence>
<gene>
    <name evidence="2" type="ORF">KDM89_15935</name>
</gene>
<evidence type="ECO:0000313" key="2">
    <source>
        <dbReference type="EMBL" id="MBR7783636.1"/>
    </source>
</evidence>
<name>A0A941DRN8_9BURK</name>
<reference evidence="2" key="1">
    <citation type="submission" date="2021-04" db="EMBL/GenBank/DDBJ databases">
        <title>novel species isolated from subtropical streams in China.</title>
        <authorList>
            <person name="Lu H."/>
        </authorList>
    </citation>
    <scope>NUCLEOTIDE SEQUENCE</scope>
    <source>
        <strain evidence="2">LFS511W</strain>
    </source>
</reference>
<keyword evidence="3" id="KW-1185">Reference proteome</keyword>
<accession>A0A941DRN8</accession>